<evidence type="ECO:0000256" key="6">
    <source>
        <dbReference type="ARBA" id="ARBA00012754"/>
    </source>
</evidence>
<evidence type="ECO:0000259" key="19">
    <source>
        <dbReference type="Pfam" id="PF17786"/>
    </source>
</evidence>
<comment type="subunit">
    <text evidence="5">Homodimer.</text>
</comment>
<evidence type="ECO:0000313" key="21">
    <source>
        <dbReference type="EMBL" id="KAL1305082.1"/>
    </source>
</evidence>
<feature type="domain" description="Glycoside hydrolase family 2 immunoglobulin-like beta-sandwich" evidence="17">
    <location>
        <begin position="288"/>
        <end position="337"/>
    </location>
</feature>
<feature type="signal peptide" evidence="16">
    <location>
        <begin position="1"/>
        <end position="19"/>
    </location>
</feature>
<dbReference type="Gene3D" id="2.60.120.260">
    <property type="entry name" value="Galactose-binding domain-like"/>
    <property type="match status" value="1"/>
</dbReference>
<dbReference type="SUPFAM" id="SSF49785">
    <property type="entry name" value="Galactose-binding domain-like"/>
    <property type="match status" value="1"/>
</dbReference>
<organism evidence="21 22">
    <name type="scientific">Neodothiora populina</name>
    <dbReference type="NCBI Taxonomy" id="2781224"/>
    <lineage>
        <taxon>Eukaryota</taxon>
        <taxon>Fungi</taxon>
        <taxon>Dikarya</taxon>
        <taxon>Ascomycota</taxon>
        <taxon>Pezizomycotina</taxon>
        <taxon>Dothideomycetes</taxon>
        <taxon>Dothideomycetidae</taxon>
        <taxon>Dothideales</taxon>
        <taxon>Dothioraceae</taxon>
        <taxon>Neodothiora</taxon>
    </lineage>
</organism>
<feature type="domain" description="Beta-mannosidase Ig-fold" evidence="18">
    <location>
        <begin position="846"/>
        <end position="926"/>
    </location>
</feature>
<evidence type="ECO:0000256" key="11">
    <source>
        <dbReference type="ARBA" id="ARBA00023180"/>
    </source>
</evidence>
<evidence type="ECO:0000256" key="5">
    <source>
        <dbReference type="ARBA" id="ARBA00011738"/>
    </source>
</evidence>
<keyword evidence="8" id="KW-0964">Secreted</keyword>
<keyword evidence="14" id="KW-0624">Polysaccharide degradation</keyword>
<dbReference type="InterPro" id="IPR050887">
    <property type="entry name" value="Beta-mannosidase_GH2"/>
</dbReference>
<keyword evidence="9 16" id="KW-0732">Signal</keyword>
<dbReference type="Pfam" id="PF00703">
    <property type="entry name" value="Glyco_hydro_2"/>
    <property type="match status" value="1"/>
</dbReference>
<dbReference type="SUPFAM" id="SSF49303">
    <property type="entry name" value="beta-Galactosidase/glucuronidase domain"/>
    <property type="match status" value="1"/>
</dbReference>
<dbReference type="SUPFAM" id="SSF51445">
    <property type="entry name" value="(Trans)glycosidases"/>
    <property type="match status" value="1"/>
</dbReference>
<keyword evidence="22" id="KW-1185">Reference proteome</keyword>
<dbReference type="InterPro" id="IPR006102">
    <property type="entry name" value="Ig-like_GH2"/>
</dbReference>
<feature type="domain" description="Beta-mannosidase-like galactose-binding" evidence="20">
    <location>
        <begin position="30"/>
        <end position="204"/>
    </location>
</feature>
<dbReference type="Pfam" id="PF17786">
    <property type="entry name" value="Mannosidase_ig"/>
    <property type="match status" value="1"/>
</dbReference>
<evidence type="ECO:0000259" key="18">
    <source>
        <dbReference type="Pfam" id="PF17753"/>
    </source>
</evidence>
<dbReference type="InterPro" id="IPR017853">
    <property type="entry name" value="GH"/>
</dbReference>
<dbReference type="InterPro" id="IPR013783">
    <property type="entry name" value="Ig-like_fold"/>
</dbReference>
<name>A0ABR3PFZ6_9PEZI</name>
<comment type="caution">
    <text evidence="21">The sequence shown here is derived from an EMBL/GenBank/DDBJ whole genome shotgun (WGS) entry which is preliminary data.</text>
</comment>
<keyword evidence="13" id="KW-0326">Glycosidase</keyword>
<dbReference type="Gene3D" id="2.60.40.10">
    <property type="entry name" value="Immunoglobulins"/>
    <property type="match status" value="3"/>
</dbReference>
<dbReference type="InterPro" id="IPR054593">
    <property type="entry name" value="Beta-mannosidase-like_N2"/>
</dbReference>
<evidence type="ECO:0000256" key="15">
    <source>
        <dbReference type="ARBA" id="ARBA00031061"/>
    </source>
</evidence>
<comment type="catalytic activity">
    <reaction evidence="1">
        <text>Hydrolysis of terminal, non-reducing beta-D-mannose residues in beta-D-mannosides.</text>
        <dbReference type="EC" id="3.2.1.25"/>
    </reaction>
</comment>
<evidence type="ECO:0000256" key="9">
    <source>
        <dbReference type="ARBA" id="ARBA00022729"/>
    </source>
</evidence>
<dbReference type="InterPro" id="IPR041625">
    <property type="entry name" value="Beta-mannosidase_Ig"/>
</dbReference>
<accession>A0ABR3PFZ6</accession>
<evidence type="ECO:0000256" key="13">
    <source>
        <dbReference type="ARBA" id="ARBA00023295"/>
    </source>
</evidence>
<dbReference type="EMBL" id="JBFMKM010000007">
    <property type="protein sequence ID" value="KAL1305082.1"/>
    <property type="molecule type" value="Genomic_DNA"/>
</dbReference>
<dbReference type="PANTHER" id="PTHR43730">
    <property type="entry name" value="BETA-MANNOSIDASE"/>
    <property type="match status" value="1"/>
</dbReference>
<proteinExistence type="inferred from homology"/>
<sequence length="929" mass="104131">MGRTSIVLGVSLLSLQASSQTAISLSGSDWTLSNPSLNISCPASLPSQAHLDLYAGQVIGDPYYGLNDFNLRWIALNNWTYTSAPIAGLERNASSTWLLFNGLDTFTSISLCGEHIASTSNQFRQYWFDVSAPMASCSGDPILSINFGSAPNIANDIAAEPGQETWPFGVQQTYEFPNRWFIRKEQSDFGWDWGPAFAPAGPWQPAWVVQLGSSAVYIRNSLIDVYRRGQLNNLPPDQSQPWIVNASLDYFGSPLSDGASLSYFLVDSSNHSIASGQLDCVNITDSTITGVTAVPHEDLELWWPNNLGSQNLYNLTIQLIDQKDKILATVSKRIGFRTIVLNESAITDEQLSQGIAPGNNWHFEINGHEFYAKGSNLIPPDAFWPRVTEARIRQLFDAARVGNQNMLRVWASGSYLPDFVYDVADEYGILLWSEFQFGDALYPVNDEFLDNVREEAAYNVRRVNHHPSLAFWAGGNELENLELALVLRNAPEEIERYLAEYEELFLKMLVPVVFGNSKSISYAPSSTSNGYIELNFSLPIPIVERYENLTPGSVYGETDYYNYDPTFAFNYSSYPIGRFSNEFGYHSMPSLQSWRDAIPESELYFNSTYVQGHNRHYPPGGLNTTNYHNSSLGMGEMTRAAQEWYPTPNKSDSVANFSAWCHTTQIFQTDLYRSEIQFYRRGSGLSNRQLGSLYWQLEDIWVGPTWAGIEYSGRWKMLHYGAKDIYQPVIIAPFYNVTTGDLEVYVTSDLWSPAFGSANITFYDWTGKELNISAPTTISIDVGAINTTRVLHENTFDTLNTTGYNYSNVLMHMETALKGQLPNSNETRTFYHENWWHASPLSSAALVDPGLELSYSNVTKNFSVTATKGVAAWVWLDYPAGAVVQFDSNGFWLLPSHSRDISYVVKSDSTGGDWIEGVTVESLYNNTLP</sequence>
<dbReference type="InterPro" id="IPR036156">
    <property type="entry name" value="Beta-gal/glucu_dom_sf"/>
</dbReference>
<feature type="chain" id="PRO_5047325715" description="Beta-mannosidase A" evidence="16">
    <location>
        <begin position="20"/>
        <end position="929"/>
    </location>
</feature>
<dbReference type="Pfam" id="PF17753">
    <property type="entry name" value="Ig_mannosidase"/>
    <property type="match status" value="1"/>
</dbReference>
<evidence type="ECO:0000256" key="8">
    <source>
        <dbReference type="ARBA" id="ARBA00022525"/>
    </source>
</evidence>
<dbReference type="GeneID" id="95975718"/>
<feature type="domain" description="Mannosidase Ig/CBM-like" evidence="19">
    <location>
        <begin position="741"/>
        <end position="814"/>
    </location>
</feature>
<evidence type="ECO:0000256" key="2">
    <source>
        <dbReference type="ARBA" id="ARBA00004613"/>
    </source>
</evidence>
<dbReference type="Pfam" id="PF22666">
    <property type="entry name" value="Glyco_hydro_2_N2"/>
    <property type="match status" value="1"/>
</dbReference>
<evidence type="ECO:0000256" key="16">
    <source>
        <dbReference type="SAM" id="SignalP"/>
    </source>
</evidence>
<protein>
    <recommendedName>
        <fullName evidence="7">Beta-mannosidase A</fullName>
        <ecNumber evidence="6">3.2.1.25</ecNumber>
    </recommendedName>
    <alternativeName>
        <fullName evidence="15">Mannanase A</fullName>
    </alternativeName>
</protein>
<evidence type="ECO:0000256" key="4">
    <source>
        <dbReference type="ARBA" id="ARBA00007483"/>
    </source>
</evidence>
<dbReference type="PANTHER" id="PTHR43730:SF5">
    <property type="entry name" value="BETA-MANNOSIDASE A"/>
    <property type="match status" value="1"/>
</dbReference>
<evidence type="ECO:0000256" key="1">
    <source>
        <dbReference type="ARBA" id="ARBA00000829"/>
    </source>
</evidence>
<evidence type="ECO:0000256" key="3">
    <source>
        <dbReference type="ARBA" id="ARBA00004740"/>
    </source>
</evidence>
<evidence type="ECO:0000259" key="17">
    <source>
        <dbReference type="Pfam" id="PF00703"/>
    </source>
</evidence>
<comment type="pathway">
    <text evidence="3">Glycan metabolism; N-glycan degradation.</text>
</comment>
<comment type="subcellular location">
    <subcellularLocation>
        <location evidence="2">Secreted</location>
    </subcellularLocation>
</comment>
<evidence type="ECO:0000259" key="20">
    <source>
        <dbReference type="Pfam" id="PF22666"/>
    </source>
</evidence>
<evidence type="ECO:0000256" key="7">
    <source>
        <dbReference type="ARBA" id="ARBA00021795"/>
    </source>
</evidence>
<dbReference type="RefSeq" id="XP_069201356.1">
    <property type="nucleotide sequence ID" value="XM_069341284.1"/>
</dbReference>
<comment type="similarity">
    <text evidence="4">Belongs to the glycosyl hydrolase 2 family. Beta-mannosidase A subfamily.</text>
</comment>
<evidence type="ECO:0000313" key="22">
    <source>
        <dbReference type="Proteomes" id="UP001562354"/>
    </source>
</evidence>
<keyword evidence="12" id="KW-0119">Carbohydrate metabolism</keyword>
<dbReference type="EC" id="3.2.1.25" evidence="6"/>
<evidence type="ECO:0000256" key="14">
    <source>
        <dbReference type="ARBA" id="ARBA00023326"/>
    </source>
</evidence>
<reference evidence="21 22" key="1">
    <citation type="submission" date="2024-07" db="EMBL/GenBank/DDBJ databases">
        <title>Draft sequence of the Neodothiora populina.</title>
        <authorList>
            <person name="Drown D.D."/>
            <person name="Schuette U.S."/>
            <person name="Buechlein A.B."/>
            <person name="Rusch D.R."/>
            <person name="Winton L.W."/>
            <person name="Adams G.A."/>
        </authorList>
    </citation>
    <scope>NUCLEOTIDE SEQUENCE [LARGE SCALE GENOMIC DNA]</scope>
    <source>
        <strain evidence="21 22">CPC 39397</strain>
    </source>
</reference>
<keyword evidence="11" id="KW-0325">Glycoprotein</keyword>
<dbReference type="InterPro" id="IPR008979">
    <property type="entry name" value="Galactose-bd-like_sf"/>
</dbReference>
<dbReference type="InterPro" id="IPR041447">
    <property type="entry name" value="Mannosidase_ig"/>
</dbReference>
<gene>
    <name evidence="21" type="ORF">AAFC00_002016</name>
</gene>
<dbReference type="Proteomes" id="UP001562354">
    <property type="component" value="Unassembled WGS sequence"/>
</dbReference>
<evidence type="ECO:0000256" key="10">
    <source>
        <dbReference type="ARBA" id="ARBA00022801"/>
    </source>
</evidence>
<evidence type="ECO:0000256" key="12">
    <source>
        <dbReference type="ARBA" id="ARBA00023277"/>
    </source>
</evidence>
<keyword evidence="10" id="KW-0378">Hydrolase</keyword>
<dbReference type="Gene3D" id="3.20.20.80">
    <property type="entry name" value="Glycosidases"/>
    <property type="match status" value="1"/>
</dbReference>